<protein>
    <recommendedName>
        <fullName evidence="3">FlgN protein</fullName>
    </recommendedName>
</protein>
<dbReference type="OrthoDB" id="2296467at2"/>
<dbReference type="PATRIC" id="fig|1121865.3.peg.1709"/>
<keyword evidence="2" id="KW-1185">Reference proteome</keyword>
<dbReference type="SUPFAM" id="SSF140566">
    <property type="entry name" value="FlgN-like"/>
    <property type="match status" value="1"/>
</dbReference>
<dbReference type="AlphaFoldDB" id="S1N4R6"/>
<dbReference type="STRING" id="1121865.OMW_01766"/>
<name>S1N4R6_9ENTE</name>
<organism evidence="1 2">
    <name type="scientific">Enterococcus columbae DSM 7374 = ATCC 51263</name>
    <dbReference type="NCBI Taxonomy" id="1121865"/>
    <lineage>
        <taxon>Bacteria</taxon>
        <taxon>Bacillati</taxon>
        <taxon>Bacillota</taxon>
        <taxon>Bacilli</taxon>
        <taxon>Lactobacillales</taxon>
        <taxon>Enterococcaceae</taxon>
        <taxon>Enterococcus</taxon>
    </lineage>
</organism>
<dbReference type="eggNOG" id="ENOG5033BH2">
    <property type="taxonomic scope" value="Bacteria"/>
</dbReference>
<dbReference type="InterPro" id="IPR036679">
    <property type="entry name" value="FlgN-like_sf"/>
</dbReference>
<evidence type="ECO:0000313" key="1">
    <source>
        <dbReference type="EMBL" id="EOW83962.1"/>
    </source>
</evidence>
<gene>
    <name evidence="1" type="ORF">I568_01409</name>
</gene>
<evidence type="ECO:0000313" key="2">
    <source>
        <dbReference type="Proteomes" id="UP000014113"/>
    </source>
</evidence>
<reference evidence="1 2" key="1">
    <citation type="submission" date="2013-03" db="EMBL/GenBank/DDBJ databases">
        <title>The Genome Sequence of Enterococcus columbae ATCC_51263 (PacBio/Illumina hybrid assembly).</title>
        <authorList>
            <consortium name="The Broad Institute Genomics Platform"/>
            <consortium name="The Broad Institute Genome Sequencing Center for Infectious Disease"/>
            <person name="Earl A."/>
            <person name="Russ C."/>
            <person name="Gilmore M."/>
            <person name="Surin D."/>
            <person name="Walker B."/>
            <person name="Young S."/>
            <person name="Zeng Q."/>
            <person name="Gargeya S."/>
            <person name="Fitzgerald M."/>
            <person name="Haas B."/>
            <person name="Abouelleil A."/>
            <person name="Allen A.W."/>
            <person name="Alvarado L."/>
            <person name="Arachchi H.M."/>
            <person name="Berlin A.M."/>
            <person name="Chapman S.B."/>
            <person name="Gainer-Dewar J."/>
            <person name="Goldberg J."/>
            <person name="Griggs A."/>
            <person name="Gujja S."/>
            <person name="Hansen M."/>
            <person name="Howarth C."/>
            <person name="Imamovic A."/>
            <person name="Ireland A."/>
            <person name="Larimer J."/>
            <person name="McCowan C."/>
            <person name="Murphy C."/>
            <person name="Pearson M."/>
            <person name="Poon T.W."/>
            <person name="Priest M."/>
            <person name="Roberts A."/>
            <person name="Saif S."/>
            <person name="Shea T."/>
            <person name="Sisk P."/>
            <person name="Sykes S."/>
            <person name="Wortman J."/>
            <person name="Nusbaum C."/>
            <person name="Birren B."/>
        </authorList>
    </citation>
    <scope>NUCLEOTIDE SEQUENCE [LARGE SCALE GENOMIC DNA]</scope>
    <source>
        <strain evidence="1 2">ATCC 51263</strain>
    </source>
</reference>
<comment type="caution">
    <text evidence="1">The sequence shown here is derived from an EMBL/GenBank/DDBJ whole genome shotgun (WGS) entry which is preliminary data.</text>
</comment>
<dbReference type="Proteomes" id="UP000014113">
    <property type="component" value="Unassembled WGS sequence"/>
</dbReference>
<dbReference type="GO" id="GO:0044780">
    <property type="term" value="P:bacterial-type flagellum assembly"/>
    <property type="evidence" value="ECO:0007669"/>
    <property type="project" value="InterPro"/>
</dbReference>
<evidence type="ECO:0008006" key="3">
    <source>
        <dbReference type="Google" id="ProtNLM"/>
    </source>
</evidence>
<proteinExistence type="predicted"/>
<accession>S1N4R6</accession>
<dbReference type="EMBL" id="ASWJ01000006">
    <property type="protein sequence ID" value="EOW83962.1"/>
    <property type="molecule type" value="Genomic_DNA"/>
</dbReference>
<sequence length="119" mass="13504">MNTNEFEIKLASFLSLLKKERKVLIKGDALKLEEILAKKQPFVSLFNDYQGEITEKMRQLISEIQTQQEENLLLTQQAMSFQDMLLDTLKSGIKKANKTTYGGQTNYGVAPTTLIDTEA</sequence>
<dbReference type="RefSeq" id="WP_016183875.1">
    <property type="nucleotide sequence ID" value="NZ_JXKI01000003.1"/>
</dbReference>